<dbReference type="Gene3D" id="1.10.357.10">
    <property type="entry name" value="Tetracycline Repressor, domain 2"/>
    <property type="match status" value="1"/>
</dbReference>
<dbReference type="GO" id="GO:0003700">
    <property type="term" value="F:DNA-binding transcription factor activity"/>
    <property type="evidence" value="ECO:0007669"/>
    <property type="project" value="TreeGrafter"/>
</dbReference>
<dbReference type="Proteomes" id="UP000618795">
    <property type="component" value="Unassembled WGS sequence"/>
</dbReference>
<evidence type="ECO:0000313" key="6">
    <source>
        <dbReference type="Proteomes" id="UP000618795"/>
    </source>
</evidence>
<dbReference type="GO" id="GO:0000976">
    <property type="term" value="F:transcription cis-regulatory region binding"/>
    <property type="evidence" value="ECO:0007669"/>
    <property type="project" value="TreeGrafter"/>
</dbReference>
<dbReference type="PANTHER" id="PTHR30055:SF234">
    <property type="entry name" value="HTH-TYPE TRANSCRIPTIONAL REGULATOR BETI"/>
    <property type="match status" value="1"/>
</dbReference>
<proteinExistence type="predicted"/>
<keyword evidence="1" id="KW-0805">Transcription regulation</keyword>
<protein>
    <recommendedName>
        <fullName evidence="4">HTH tetR-type domain-containing protein</fullName>
    </recommendedName>
</protein>
<sequence length="249" mass="27183">MHVYYFGGATLAWASVTAHETQATSPRSRKAGDTRATLIRAAEQLFAAKGVDGASLNEIKRAAGQRNAMALQYHFGDRAGLLRAVLDKHLPAVDASREVLLQQYEDSGAMDLRSLAAALVLPAAAKLADPDGGRAFLQIVAELLNRPEPLVEAVVTEGSSIYPWRRLVEPLLAPESTAVFHTRFTAMRFCHAELAARAAGRPRRDDRLFTSRLVDLVTALLAAPVSAQTGRLLQERDRKGRPERKRPTP</sequence>
<keyword evidence="3" id="KW-0804">Transcription</keyword>
<evidence type="ECO:0000256" key="2">
    <source>
        <dbReference type="ARBA" id="ARBA00023125"/>
    </source>
</evidence>
<reference evidence="5" key="1">
    <citation type="journal article" date="2014" name="Int. J. Syst. Evol. Microbiol.">
        <title>Complete genome sequence of Corynebacterium casei LMG S-19264T (=DSM 44701T), isolated from a smear-ripened cheese.</title>
        <authorList>
            <consortium name="US DOE Joint Genome Institute (JGI-PGF)"/>
            <person name="Walter F."/>
            <person name="Albersmeier A."/>
            <person name="Kalinowski J."/>
            <person name="Ruckert C."/>
        </authorList>
    </citation>
    <scope>NUCLEOTIDE SEQUENCE</scope>
    <source>
        <strain evidence="5">JCM 4369</strain>
    </source>
</reference>
<dbReference type="PANTHER" id="PTHR30055">
    <property type="entry name" value="HTH-TYPE TRANSCRIPTIONAL REGULATOR RUTR"/>
    <property type="match status" value="1"/>
</dbReference>
<organism evidence="5 6">
    <name type="scientific">Streptomyces filipinensis</name>
    <dbReference type="NCBI Taxonomy" id="66887"/>
    <lineage>
        <taxon>Bacteria</taxon>
        <taxon>Bacillati</taxon>
        <taxon>Actinomycetota</taxon>
        <taxon>Actinomycetes</taxon>
        <taxon>Kitasatosporales</taxon>
        <taxon>Streptomycetaceae</taxon>
        <taxon>Streptomyces</taxon>
    </lineage>
</organism>
<accession>A0A918IDJ7</accession>
<dbReference type="InterPro" id="IPR001647">
    <property type="entry name" value="HTH_TetR"/>
</dbReference>
<reference evidence="5" key="2">
    <citation type="submission" date="2020-09" db="EMBL/GenBank/DDBJ databases">
        <authorList>
            <person name="Sun Q."/>
            <person name="Ohkuma M."/>
        </authorList>
    </citation>
    <scope>NUCLEOTIDE SEQUENCE</scope>
    <source>
        <strain evidence="5">JCM 4369</strain>
    </source>
</reference>
<feature type="domain" description="HTH tetR-type" evidence="4">
    <location>
        <begin position="38"/>
        <end position="85"/>
    </location>
</feature>
<evidence type="ECO:0000256" key="3">
    <source>
        <dbReference type="ARBA" id="ARBA00023163"/>
    </source>
</evidence>
<gene>
    <name evidence="5" type="ORF">GCM10010260_38700</name>
</gene>
<dbReference type="EMBL" id="BMTD01000008">
    <property type="protein sequence ID" value="GGU98862.1"/>
    <property type="molecule type" value="Genomic_DNA"/>
</dbReference>
<evidence type="ECO:0000259" key="4">
    <source>
        <dbReference type="Pfam" id="PF00440"/>
    </source>
</evidence>
<evidence type="ECO:0000256" key="1">
    <source>
        <dbReference type="ARBA" id="ARBA00023015"/>
    </source>
</evidence>
<dbReference type="InterPro" id="IPR009057">
    <property type="entry name" value="Homeodomain-like_sf"/>
</dbReference>
<dbReference type="SUPFAM" id="SSF46689">
    <property type="entry name" value="Homeodomain-like"/>
    <property type="match status" value="1"/>
</dbReference>
<keyword evidence="6" id="KW-1185">Reference proteome</keyword>
<evidence type="ECO:0000313" key="5">
    <source>
        <dbReference type="EMBL" id="GGU98862.1"/>
    </source>
</evidence>
<keyword evidence="2" id="KW-0238">DNA-binding</keyword>
<name>A0A918IDJ7_9ACTN</name>
<dbReference type="Pfam" id="PF00440">
    <property type="entry name" value="TetR_N"/>
    <property type="match status" value="1"/>
</dbReference>
<dbReference type="AlphaFoldDB" id="A0A918IDJ7"/>
<dbReference type="InterPro" id="IPR050109">
    <property type="entry name" value="HTH-type_TetR-like_transc_reg"/>
</dbReference>
<comment type="caution">
    <text evidence="5">The sequence shown here is derived from an EMBL/GenBank/DDBJ whole genome shotgun (WGS) entry which is preliminary data.</text>
</comment>